<dbReference type="Gene3D" id="3.10.180.10">
    <property type="entry name" value="2,3-Dihydroxybiphenyl 1,2-Dioxygenase, domain 1"/>
    <property type="match status" value="1"/>
</dbReference>
<dbReference type="SUPFAM" id="SSF54593">
    <property type="entry name" value="Glyoxalase/Bleomycin resistance protein/Dihydroxybiphenyl dioxygenase"/>
    <property type="match status" value="1"/>
</dbReference>
<evidence type="ECO:0000256" key="1">
    <source>
        <dbReference type="SAM" id="MobiDB-lite"/>
    </source>
</evidence>
<dbReference type="InterPro" id="IPR029068">
    <property type="entry name" value="Glyas_Bleomycin-R_OHBP_Dase"/>
</dbReference>
<dbReference type="CDD" id="cd07264">
    <property type="entry name" value="VOC_like"/>
    <property type="match status" value="1"/>
</dbReference>
<proteinExistence type="predicted"/>
<evidence type="ECO:0000313" key="3">
    <source>
        <dbReference type="EMBL" id="KAG0557316.1"/>
    </source>
</evidence>
<dbReference type="PROSITE" id="PS51819">
    <property type="entry name" value="VOC"/>
    <property type="match status" value="1"/>
</dbReference>
<organism evidence="3 4">
    <name type="scientific">Ceratodon purpureus</name>
    <name type="common">Fire moss</name>
    <name type="synonym">Dicranum purpureum</name>
    <dbReference type="NCBI Taxonomy" id="3225"/>
    <lineage>
        <taxon>Eukaryota</taxon>
        <taxon>Viridiplantae</taxon>
        <taxon>Streptophyta</taxon>
        <taxon>Embryophyta</taxon>
        <taxon>Bryophyta</taxon>
        <taxon>Bryophytina</taxon>
        <taxon>Bryopsida</taxon>
        <taxon>Dicranidae</taxon>
        <taxon>Pseudoditrichales</taxon>
        <taxon>Ditrichaceae</taxon>
        <taxon>Ceratodon</taxon>
    </lineage>
</organism>
<dbReference type="InterPro" id="IPR037523">
    <property type="entry name" value="VOC_core"/>
</dbReference>
<feature type="region of interest" description="Disordered" evidence="1">
    <location>
        <begin position="76"/>
        <end position="109"/>
    </location>
</feature>
<reference evidence="3 4" key="1">
    <citation type="submission" date="2020-06" db="EMBL/GenBank/DDBJ databases">
        <title>WGS assembly of Ceratodon purpureus strain R40.</title>
        <authorList>
            <person name="Carey S.B."/>
            <person name="Jenkins J."/>
            <person name="Shu S."/>
            <person name="Lovell J.T."/>
            <person name="Sreedasyam A."/>
            <person name="Maumus F."/>
            <person name="Tiley G.P."/>
            <person name="Fernandez-Pozo N."/>
            <person name="Barry K."/>
            <person name="Chen C."/>
            <person name="Wang M."/>
            <person name="Lipzen A."/>
            <person name="Daum C."/>
            <person name="Saski C.A."/>
            <person name="Payton A.C."/>
            <person name="Mcbreen J.C."/>
            <person name="Conrad R.E."/>
            <person name="Kollar L.M."/>
            <person name="Olsson S."/>
            <person name="Huttunen S."/>
            <person name="Landis J.B."/>
            <person name="Wickett N.J."/>
            <person name="Johnson M.G."/>
            <person name="Rensing S.A."/>
            <person name="Grimwood J."/>
            <person name="Schmutz J."/>
            <person name="Mcdaniel S.F."/>
        </authorList>
    </citation>
    <scope>NUCLEOTIDE SEQUENCE [LARGE SCALE GENOMIC DNA]</scope>
    <source>
        <strain evidence="3 4">R40</strain>
    </source>
</reference>
<dbReference type="Pfam" id="PF00903">
    <property type="entry name" value="Glyoxalase"/>
    <property type="match status" value="1"/>
</dbReference>
<dbReference type="EMBL" id="CM026432">
    <property type="protein sequence ID" value="KAG0557316.1"/>
    <property type="molecule type" value="Genomic_DNA"/>
</dbReference>
<feature type="domain" description="VOC" evidence="2">
    <location>
        <begin position="126"/>
        <end position="247"/>
    </location>
</feature>
<feature type="compositionally biased region" description="Basic and acidic residues" evidence="1">
    <location>
        <begin position="76"/>
        <end position="92"/>
    </location>
</feature>
<dbReference type="PANTHER" id="PTHR21366:SF22">
    <property type="entry name" value="VOC DOMAIN-CONTAINING PROTEIN"/>
    <property type="match status" value="1"/>
</dbReference>
<comment type="caution">
    <text evidence="3">The sequence shown here is derived from an EMBL/GenBank/DDBJ whole genome shotgun (WGS) entry which is preliminary data.</text>
</comment>
<accession>A0A8T0GD25</accession>
<name>A0A8T0GD25_CERPU</name>
<gene>
    <name evidence="3" type="ORF">KC19_11G119700</name>
</gene>
<dbReference type="PANTHER" id="PTHR21366">
    <property type="entry name" value="GLYOXALASE FAMILY PROTEIN"/>
    <property type="match status" value="1"/>
</dbReference>
<sequence length="250" mass="27219">MATMMARSMNVFAVRALDVASSSSQLERRGLRLNVANHSSVVFRSSTRRSIVVVSSGEGVTDKIRSAAESAKKKLEHAAHGETESLESKGENALEEAGSTVETSSNALRKGVSKDMKGKVSWNRGQLAYVIVYVQDVNRAAEFYNKAFGLEIRPQNRSNSWVEMETGATTLAFTPVKQHETELTGGVSSSGNSNIVINLDFEDVEAAYKHAIEQGAKSVAEPEDKSWPQKVGYVKDMDGNIVRLGSFPDM</sequence>
<dbReference type="AlphaFoldDB" id="A0A8T0GD25"/>
<protein>
    <recommendedName>
        <fullName evidence="2">VOC domain-containing protein</fullName>
    </recommendedName>
</protein>
<dbReference type="InterPro" id="IPR004360">
    <property type="entry name" value="Glyas_Fos-R_dOase_dom"/>
</dbReference>
<evidence type="ECO:0000259" key="2">
    <source>
        <dbReference type="PROSITE" id="PS51819"/>
    </source>
</evidence>
<dbReference type="Proteomes" id="UP000822688">
    <property type="component" value="Chromosome 11"/>
</dbReference>
<evidence type="ECO:0000313" key="4">
    <source>
        <dbReference type="Proteomes" id="UP000822688"/>
    </source>
</evidence>
<keyword evidence="4" id="KW-1185">Reference proteome</keyword>
<dbReference type="InterPro" id="IPR050383">
    <property type="entry name" value="GlyoxalaseI/FosfomycinResist"/>
</dbReference>